<evidence type="ECO:0000313" key="1">
    <source>
        <dbReference type="Proteomes" id="UP000887580"/>
    </source>
</evidence>
<accession>A0AC35G8F7</accession>
<dbReference type="Proteomes" id="UP000887580">
    <property type="component" value="Unplaced"/>
</dbReference>
<reference evidence="2" key="1">
    <citation type="submission" date="2022-11" db="UniProtKB">
        <authorList>
            <consortium name="WormBaseParasite"/>
        </authorList>
    </citation>
    <scope>IDENTIFICATION</scope>
</reference>
<organism evidence="1 2">
    <name type="scientific">Panagrolaimus sp. PS1159</name>
    <dbReference type="NCBI Taxonomy" id="55785"/>
    <lineage>
        <taxon>Eukaryota</taxon>
        <taxon>Metazoa</taxon>
        <taxon>Ecdysozoa</taxon>
        <taxon>Nematoda</taxon>
        <taxon>Chromadorea</taxon>
        <taxon>Rhabditida</taxon>
        <taxon>Tylenchina</taxon>
        <taxon>Panagrolaimomorpha</taxon>
        <taxon>Panagrolaimoidea</taxon>
        <taxon>Panagrolaimidae</taxon>
        <taxon>Panagrolaimus</taxon>
    </lineage>
</organism>
<name>A0AC35G8F7_9BILA</name>
<dbReference type="WBParaSite" id="PS1159_v2.g2477.t1">
    <property type="protein sequence ID" value="PS1159_v2.g2477.t1"/>
    <property type="gene ID" value="PS1159_v2.g2477"/>
</dbReference>
<protein>
    <submittedName>
        <fullName evidence="2">Regulatory protein zeste</fullName>
    </submittedName>
</protein>
<evidence type="ECO:0000313" key="2">
    <source>
        <dbReference type="WBParaSite" id="PS1159_v2.g2477.t1"/>
    </source>
</evidence>
<proteinExistence type="predicted"/>
<sequence length="543" mass="62095">MSDDSRSKGLKNGFNASVPKNEFQISISTAMNNLATSDSATSNSAKINKMSSPYKMIQEPGSSEDLKAFMADKNRKKFNSDIEAKAAIEKDIGHLRRSQIGGGRVSAKKAKENDDKMLLVAELFYQKKDLMLKGNLRTPEHCQQVKRHWRLITERLYANGYEEEDVKDIQKKFQTFRTNALNKQRGMDRTGAATVKISEAEQYIMDMHREDDSVKGIDTDDVGTLNIKPVRKRKPHETFTFETEAKKIKKRKTTNIETPDVPLSEKYTASPNWSLRSGEVRRSVRQQNLLQQTPQQSQPQNDNIFDDIFDYDQRDFDIEHDPVVSTSSSKTSVQDSAAHNTKPKPKVVRRKIKKSENYDKASFPEEDDDAADQCNDDDFGDDDAVEDDEQFLGEDDDDEDEDLGEDDDEDEDLAAEDEDDDEDSENDEVLYSLNDENDKRNSKKKGIDSRISLGEAPKSKNKIKYEENFENVEKEMKNASSKVIKMAKERTKLHKHNSKKQRILLNAQIEREAVLKRKADAEAETAELNREEARLKLEKLKKG</sequence>